<sequence>MPTYAVLCKWTSQGIQSVKQSPGRLDAGRKAFEAAGIKMKDFYLVMGQYDMIIVVDAPDDATLAKAALTLASAGNIQTETLRAFTEDEYRKIVSGIA</sequence>
<evidence type="ECO:0000313" key="2">
    <source>
        <dbReference type="Proteomes" id="UP000515312"/>
    </source>
</evidence>
<proteinExistence type="predicted"/>
<gene>
    <name evidence="1" type="ORF">H7849_13455</name>
</gene>
<reference evidence="1 2" key="1">
    <citation type="submission" date="2020-08" db="EMBL/GenBank/DDBJ databases">
        <title>Edaphobacter telluris sp. nov. and Acidobacterium dinghuensis sp. nov., two acidobacteria isolated from forest soil.</title>
        <authorList>
            <person name="Fu J."/>
            <person name="Qiu L."/>
        </authorList>
    </citation>
    <scope>NUCLEOTIDE SEQUENCE [LARGE SCALE GENOMIC DNA]</scope>
    <source>
        <strain evidence="1">4Y35</strain>
    </source>
</reference>
<dbReference type="RefSeq" id="WP_186739895.1">
    <property type="nucleotide sequence ID" value="NZ_CP060394.1"/>
</dbReference>
<accession>A0A7G8BCC8</accession>
<protein>
    <submittedName>
        <fullName evidence="1">GYD domain-containing protein</fullName>
    </submittedName>
</protein>
<name>A0A7G8BCC8_9BACT</name>
<keyword evidence="2" id="KW-1185">Reference proteome</keyword>
<organism evidence="1 2">
    <name type="scientific">Alloacidobacterium dinghuense</name>
    <dbReference type="NCBI Taxonomy" id="2763107"/>
    <lineage>
        <taxon>Bacteria</taxon>
        <taxon>Pseudomonadati</taxon>
        <taxon>Acidobacteriota</taxon>
        <taxon>Terriglobia</taxon>
        <taxon>Terriglobales</taxon>
        <taxon>Acidobacteriaceae</taxon>
        <taxon>Alloacidobacterium</taxon>
    </lineage>
</organism>
<evidence type="ECO:0000313" key="1">
    <source>
        <dbReference type="EMBL" id="QNI30198.1"/>
    </source>
</evidence>
<dbReference type="EMBL" id="CP060394">
    <property type="protein sequence ID" value="QNI30198.1"/>
    <property type="molecule type" value="Genomic_DNA"/>
</dbReference>
<dbReference type="AlphaFoldDB" id="A0A7G8BCC8"/>
<dbReference type="InterPro" id="IPR014845">
    <property type="entry name" value="GYD/TTHA1554"/>
</dbReference>
<dbReference type="Pfam" id="PF08734">
    <property type="entry name" value="GYD"/>
    <property type="match status" value="1"/>
</dbReference>
<dbReference type="Proteomes" id="UP000515312">
    <property type="component" value="Chromosome"/>
</dbReference>
<dbReference type="KEGG" id="adin:H7849_13455"/>